<reference evidence="8 9" key="1">
    <citation type="submission" date="2017-05" db="EMBL/GenBank/DDBJ databases">
        <authorList>
            <person name="Varghese N."/>
            <person name="Submissions S."/>
        </authorList>
    </citation>
    <scope>NUCLEOTIDE SEQUENCE [LARGE SCALE GENOMIC DNA]</scope>
    <source>
        <strain evidence="8 9">DSM 26001</strain>
    </source>
</reference>
<keyword evidence="9" id="KW-1185">Reference proteome</keyword>
<proteinExistence type="predicted"/>
<keyword evidence="3 6" id="KW-1133">Transmembrane helix</keyword>
<evidence type="ECO:0000313" key="8">
    <source>
        <dbReference type="EMBL" id="SMP51650.1"/>
    </source>
</evidence>
<dbReference type="EMBL" id="FXUL01000003">
    <property type="protein sequence ID" value="SMP51650.1"/>
    <property type="molecule type" value="Genomic_DNA"/>
</dbReference>
<accession>A0ABY1PXI9</accession>
<dbReference type="Proteomes" id="UP001158049">
    <property type="component" value="Unassembled WGS sequence"/>
</dbReference>
<keyword evidence="4 6" id="KW-0472">Membrane</keyword>
<comment type="caution">
    <text evidence="8">The sequence shown here is derived from an EMBL/GenBank/DDBJ whole genome shotgun (WGS) entry which is preliminary data.</text>
</comment>
<evidence type="ECO:0000256" key="5">
    <source>
        <dbReference type="SAM" id="MobiDB-lite"/>
    </source>
</evidence>
<dbReference type="Pfam" id="PF04357">
    <property type="entry name" value="TamB"/>
    <property type="match status" value="1"/>
</dbReference>
<feature type="region of interest" description="Disordered" evidence="5">
    <location>
        <begin position="1"/>
        <end position="26"/>
    </location>
</feature>
<dbReference type="InterPro" id="IPR007452">
    <property type="entry name" value="TamB_C"/>
</dbReference>
<feature type="domain" description="Translocation and assembly module TamB C-terminal" evidence="7">
    <location>
        <begin position="993"/>
        <end position="1332"/>
    </location>
</feature>
<evidence type="ECO:0000256" key="3">
    <source>
        <dbReference type="ARBA" id="ARBA00022989"/>
    </source>
</evidence>
<dbReference type="RefSeq" id="WP_283441319.1">
    <property type="nucleotide sequence ID" value="NZ_FXUL01000003.1"/>
</dbReference>
<evidence type="ECO:0000256" key="2">
    <source>
        <dbReference type="ARBA" id="ARBA00022692"/>
    </source>
</evidence>
<feature type="compositionally biased region" description="Low complexity" evidence="5">
    <location>
        <begin position="15"/>
        <end position="26"/>
    </location>
</feature>
<dbReference type="PANTHER" id="PTHR36985:SF1">
    <property type="entry name" value="TRANSLOCATION AND ASSEMBLY MODULE SUBUNIT TAMB"/>
    <property type="match status" value="1"/>
</dbReference>
<sequence>MATPEQDQVQERAPDQQAQPSAAPSRPVRSRSRWRWLKWIVATLVLLVLLAAGLVFTALRTDWGARTGWQLATRVMGGALSGEYAGGSVARGLDLRNIRYHDAQQTITIDRVRGAWDFRFTPRKLTITSLELGHVDLTLQPSPKKSEPLKLPEQIRLPLAVELQRLAIDEVLVHQDGATTRIADVLLRASSDRVHHTLDLEKATTPFGAAAASLKLTGDAPFPLTGSASLNGAWEKLDYNATTRLDGTLQALGVTLKASGGNFNADARIDATPFSPLPFTRARVAVAHLNPRMFNAAAPQADLAIDADIAPLPLAAGASLADIRVSGPISVTNARPGSIDQELLPLESLKASATLDAQRQRLDGLVVALRGGARLEGDGEYRADGSGELQVEARGLDLHALHAAVRPTRLNGPLKASLAGDTQQVTLKLDGPPFAIHADAGITPQEITLRSAHLEAGKARLDASGKLGRDEQAAYSIDGALADFNPAAFLATVQPPPAPASRRKGAPPAKPATIPEADINMRFAASGKLKPELQARVRFDIADSSYAGLPMRGGGRLELAGKLVSDSDVTLSVAGNQVAVKGGFGAPGKQLAFAIDAPAIDRLGFGLAGALNAKGQLAGTLERPLVQADIQGERLAFGEYRAARIGGKVDTRGIPGSDPQAQVKVALQANGVRAAELQLDELQGDIDGTYASHTVRLQANGKYSGEALALTLAAAGKLQQLPAGLAWDGTVRTLENRGVPRLQMQQPLAVHYAPGEVTLGATRLEVEKAQVSLNSLDYRADGAIRSQGAITALDVGHMLALWKRIGKADLPVASDLVLDAGWNFTLGDTASGLFQVERKRGDVSLPVGGRTTQLDLKQLRLRGDFAGQALRINAALDTARLGNVNAQGQVGLQQSGPRLMPGPDSTLNMRIAAALPELGNLSSLTGPRIALKGKIAANVTVGGTVGAPLVSGELAGDQLALTLYDQGVRLRDGVARITLADNVAELRELVFRGGDGTLRASGRLPLDEARNDITATIVADKLQLLADPSAQLTLSGQAKVANVGKQLQVTGKFTVDRGLFNLPEKSAPKLGDDVVVYRNGAKPAAADTRASAAERPASPYAPRVDMQVDLGDDFRFRGSGADLRLAGTLAIRTGPNEPLQALGTINIAEGKYEAFGAVLNIERGLLNFTGPLTNPNVNILAMRRNQDVAAGVQVTGTVQLPRVQLVSDPNVADEEKLSWLVFGHGGSGGTGGAQAAARGAATGLLNKLGGEKVAKRLGLDELSFGSSKTGLGSEQVVNLGKNITERLAIGYEQSLAGAASVLKLTYQLSRAWSVVLRGGQIAGLDLSYSRRFDRFGEDSVTRK</sequence>
<protein>
    <submittedName>
        <fullName evidence="8">Autotransporter secretion inner membrane protein TamB</fullName>
    </submittedName>
</protein>
<name>A0ABY1PXI9_9BURK</name>
<keyword evidence="2 6" id="KW-0812">Transmembrane</keyword>
<organism evidence="8 9">
    <name type="scientific">Noviherbaspirillum suwonense</name>
    <dbReference type="NCBI Taxonomy" id="1224511"/>
    <lineage>
        <taxon>Bacteria</taxon>
        <taxon>Pseudomonadati</taxon>
        <taxon>Pseudomonadota</taxon>
        <taxon>Betaproteobacteria</taxon>
        <taxon>Burkholderiales</taxon>
        <taxon>Oxalobacteraceae</taxon>
        <taxon>Noviherbaspirillum</taxon>
    </lineage>
</organism>
<gene>
    <name evidence="8" type="ORF">SAMN06295970_10340</name>
</gene>
<evidence type="ECO:0000259" key="7">
    <source>
        <dbReference type="Pfam" id="PF04357"/>
    </source>
</evidence>
<feature type="transmembrane region" description="Helical" evidence="6">
    <location>
        <begin position="36"/>
        <end position="59"/>
    </location>
</feature>
<evidence type="ECO:0000313" key="9">
    <source>
        <dbReference type="Proteomes" id="UP001158049"/>
    </source>
</evidence>
<comment type="subcellular location">
    <subcellularLocation>
        <location evidence="1">Membrane</location>
        <topology evidence="1">Single-pass membrane protein</topology>
    </subcellularLocation>
</comment>
<evidence type="ECO:0000256" key="6">
    <source>
        <dbReference type="SAM" id="Phobius"/>
    </source>
</evidence>
<dbReference type="PANTHER" id="PTHR36985">
    <property type="entry name" value="TRANSLOCATION AND ASSEMBLY MODULE SUBUNIT TAMB"/>
    <property type="match status" value="1"/>
</dbReference>
<evidence type="ECO:0000256" key="1">
    <source>
        <dbReference type="ARBA" id="ARBA00004167"/>
    </source>
</evidence>
<evidence type="ECO:0000256" key="4">
    <source>
        <dbReference type="ARBA" id="ARBA00023136"/>
    </source>
</evidence>